<sequence>MAMLEVKANGGVYWPGMILGVIGLAQGAWDLWHEALRSGGGAAVRPALFALWMVPTAVGLVFNVVWAIASYRMADSRAKCRAVIVCCIVELIVTAVGGVELVLQLGAGPVMLLPLIAAAVWMLLLALLYVGIAREVHDYAVSQGYMPRF</sequence>
<evidence type="ECO:0000313" key="2">
    <source>
        <dbReference type="EMBL" id="NEG78753.1"/>
    </source>
</evidence>
<keyword evidence="3" id="KW-1185">Reference proteome</keyword>
<name>A0A7K3TKG5_9BIFI</name>
<accession>A0A7K3TKG5</accession>
<gene>
    <name evidence="2" type="ORF">GFD22_07190</name>
</gene>
<keyword evidence="1" id="KW-0812">Transmembrane</keyword>
<feature type="transmembrane region" description="Helical" evidence="1">
    <location>
        <begin position="111"/>
        <end position="132"/>
    </location>
</feature>
<organism evidence="2 3">
    <name type="scientific">Bifidobacterium avesanii</name>
    <dbReference type="NCBI Taxonomy" id="1798157"/>
    <lineage>
        <taxon>Bacteria</taxon>
        <taxon>Bacillati</taxon>
        <taxon>Actinomycetota</taxon>
        <taxon>Actinomycetes</taxon>
        <taxon>Bifidobacteriales</taxon>
        <taxon>Bifidobacteriaceae</taxon>
        <taxon>Bifidobacterium</taxon>
    </lineage>
</organism>
<comment type="caution">
    <text evidence="2">The sequence shown here is derived from an EMBL/GenBank/DDBJ whole genome shotgun (WGS) entry which is preliminary data.</text>
</comment>
<evidence type="ECO:0000313" key="3">
    <source>
        <dbReference type="Proteomes" id="UP000469763"/>
    </source>
</evidence>
<feature type="transmembrane region" description="Helical" evidence="1">
    <location>
        <begin position="49"/>
        <end position="71"/>
    </location>
</feature>
<keyword evidence="1" id="KW-1133">Transmembrane helix</keyword>
<protein>
    <submittedName>
        <fullName evidence="2">Uncharacterized protein</fullName>
    </submittedName>
</protein>
<dbReference type="EMBL" id="WHZY01000010">
    <property type="protein sequence ID" value="NEG78753.1"/>
    <property type="molecule type" value="Genomic_DNA"/>
</dbReference>
<feature type="transmembrane region" description="Helical" evidence="1">
    <location>
        <begin position="83"/>
        <end position="105"/>
    </location>
</feature>
<keyword evidence="1" id="KW-0472">Membrane</keyword>
<dbReference type="AlphaFoldDB" id="A0A7K3TKG5"/>
<dbReference type="RefSeq" id="WP_152350532.1">
    <property type="nucleotide sequence ID" value="NZ_WBSN01000010.1"/>
</dbReference>
<reference evidence="2 3" key="1">
    <citation type="submission" date="2019-10" db="EMBL/GenBank/DDBJ databases">
        <title>Bifidobacterium from non-human primates.</title>
        <authorList>
            <person name="Modesto M."/>
        </authorList>
    </citation>
    <scope>NUCLEOTIDE SEQUENCE [LARGE SCALE GENOMIC DNA]</scope>
    <source>
        <strain evidence="2 3">TREC</strain>
    </source>
</reference>
<feature type="transmembrane region" description="Helical" evidence="1">
    <location>
        <begin position="12"/>
        <end position="29"/>
    </location>
</feature>
<proteinExistence type="predicted"/>
<evidence type="ECO:0000256" key="1">
    <source>
        <dbReference type="SAM" id="Phobius"/>
    </source>
</evidence>
<dbReference type="Proteomes" id="UP000469763">
    <property type="component" value="Unassembled WGS sequence"/>
</dbReference>